<proteinExistence type="predicted"/>
<keyword evidence="2" id="KW-1185">Reference proteome</keyword>
<name>A0A9Q0NHV0_SALVM</name>
<comment type="caution">
    <text evidence="1">The sequence shown here is derived from an EMBL/GenBank/DDBJ whole genome shotgun (WGS) entry which is preliminary data.</text>
</comment>
<protein>
    <submittedName>
        <fullName evidence="1">Uncharacterized protein</fullName>
    </submittedName>
</protein>
<gene>
    <name evidence="1" type="ORF">OIU85_019855</name>
</gene>
<dbReference type="EMBL" id="JAPFFL010000339">
    <property type="protein sequence ID" value="KAJ6670058.1"/>
    <property type="molecule type" value="Genomic_DNA"/>
</dbReference>
<reference evidence="1 2" key="1">
    <citation type="journal article" date="2023" name="Int. J. Mol. Sci.">
        <title>De Novo Assembly and Annotation of 11 Diverse Shrub Willow (Salix) Genomes Reveals Novel Gene Organization in Sex-Linked Regions.</title>
        <authorList>
            <person name="Hyden B."/>
            <person name="Feng K."/>
            <person name="Yates T.B."/>
            <person name="Jawdy S."/>
            <person name="Cereghino C."/>
            <person name="Smart L.B."/>
            <person name="Muchero W."/>
        </authorList>
    </citation>
    <scope>NUCLEOTIDE SEQUENCE [LARGE SCALE GENOMIC DNA]</scope>
    <source>
        <tissue evidence="1">Shoot tip</tissue>
    </source>
</reference>
<sequence>MNLLGPLLDGLGGLELQAGQELQAGPSLLGSKMDGLAGLGHQAAPKLLGPNMDGLDGLGQTLKLSSAPLEIPDHSWPTREWAWYAGAAESKAGARPPP</sequence>
<dbReference type="Proteomes" id="UP001151529">
    <property type="component" value="Unassembled WGS sequence"/>
</dbReference>
<evidence type="ECO:0000313" key="2">
    <source>
        <dbReference type="Proteomes" id="UP001151529"/>
    </source>
</evidence>
<organism evidence="1 2">
    <name type="scientific">Salix viminalis</name>
    <name type="common">Common osier</name>
    <name type="synonym">Basket willow</name>
    <dbReference type="NCBI Taxonomy" id="40686"/>
    <lineage>
        <taxon>Eukaryota</taxon>
        <taxon>Viridiplantae</taxon>
        <taxon>Streptophyta</taxon>
        <taxon>Embryophyta</taxon>
        <taxon>Tracheophyta</taxon>
        <taxon>Spermatophyta</taxon>
        <taxon>Magnoliopsida</taxon>
        <taxon>eudicotyledons</taxon>
        <taxon>Gunneridae</taxon>
        <taxon>Pentapetalae</taxon>
        <taxon>rosids</taxon>
        <taxon>fabids</taxon>
        <taxon>Malpighiales</taxon>
        <taxon>Salicaceae</taxon>
        <taxon>Saliceae</taxon>
        <taxon>Salix</taxon>
    </lineage>
</organism>
<dbReference type="AlphaFoldDB" id="A0A9Q0NHV0"/>
<accession>A0A9Q0NHV0</accession>
<evidence type="ECO:0000313" key="1">
    <source>
        <dbReference type="EMBL" id="KAJ6670058.1"/>
    </source>
</evidence>